<dbReference type="Pfam" id="PF00664">
    <property type="entry name" value="ABC_membrane"/>
    <property type="match status" value="2"/>
</dbReference>
<dbReference type="InterPro" id="IPR003439">
    <property type="entry name" value="ABC_transporter-like_ATP-bd"/>
</dbReference>
<dbReference type="GO" id="GO:0140359">
    <property type="term" value="F:ABC-type transporter activity"/>
    <property type="evidence" value="ECO:0007669"/>
    <property type="project" value="InterPro"/>
</dbReference>
<dbReference type="PROSITE" id="PS00211">
    <property type="entry name" value="ABC_TRANSPORTER_1"/>
    <property type="match status" value="1"/>
</dbReference>
<dbReference type="InterPro" id="IPR011527">
    <property type="entry name" value="ABC1_TM_dom"/>
</dbReference>
<dbReference type="AlphaFoldDB" id="A0A914C371"/>
<evidence type="ECO:0000256" key="5">
    <source>
        <dbReference type="ARBA" id="ARBA00022840"/>
    </source>
</evidence>
<keyword evidence="2" id="KW-0813">Transport</keyword>
<reference evidence="12" key="1">
    <citation type="submission" date="2022-11" db="UniProtKB">
        <authorList>
            <consortium name="WormBaseParasite"/>
        </authorList>
    </citation>
    <scope>IDENTIFICATION</scope>
</reference>
<dbReference type="PANTHER" id="PTHR24223">
    <property type="entry name" value="ATP-BINDING CASSETTE SUB-FAMILY C"/>
    <property type="match status" value="1"/>
</dbReference>
<dbReference type="GO" id="GO:0016020">
    <property type="term" value="C:membrane"/>
    <property type="evidence" value="ECO:0007669"/>
    <property type="project" value="UniProtKB-SubCell"/>
</dbReference>
<evidence type="ECO:0000313" key="11">
    <source>
        <dbReference type="Proteomes" id="UP000887540"/>
    </source>
</evidence>
<dbReference type="InterPro" id="IPR017871">
    <property type="entry name" value="ABC_transporter-like_CS"/>
</dbReference>
<evidence type="ECO:0000256" key="6">
    <source>
        <dbReference type="ARBA" id="ARBA00022989"/>
    </source>
</evidence>
<accession>A0A914C371</accession>
<dbReference type="InterPro" id="IPR027417">
    <property type="entry name" value="P-loop_NTPase"/>
</dbReference>
<dbReference type="InterPro" id="IPR036640">
    <property type="entry name" value="ABC1_TM_sf"/>
</dbReference>
<dbReference type="GO" id="GO:0016887">
    <property type="term" value="F:ATP hydrolysis activity"/>
    <property type="evidence" value="ECO:0007669"/>
    <property type="project" value="InterPro"/>
</dbReference>
<keyword evidence="6 8" id="KW-1133">Transmembrane helix</keyword>
<sequence length="369" mass="41464">MFSVGMKIQSILTIAVYDKALKLSNAARRDKTIGEIVNLMSIDVERFQQLTPQIQQYWSSPFQITLALFLLYQTIGLSFIGGIKVVKLYAWELPMLQVIANIRKKEVTIIRKAMMLRYITDMINVTSPFLVSLVAFGAYVLTGNTLTPQIAFVSLTLFSLLRQPMMILADLIRQTVQVIVSNKRLKDFFVIEDLDLTTVERDLNPEYPRAVDIDTGTFRWNPKERPTLKNITLHVPRGILVAVVGQVGSGKSSLLSALLGEMEKVQGHVGLHGQVAYVPQQSWIQNMTVKDNIVFQKQFDKKLYDKVIDACALKRDLEILPDGDMTEIGEKGINLSGGQKARISLARGLYQTRDVYLLDDILSAVDAIV</sequence>
<evidence type="ECO:0000256" key="4">
    <source>
        <dbReference type="ARBA" id="ARBA00022741"/>
    </source>
</evidence>
<dbReference type="SUPFAM" id="SSF52540">
    <property type="entry name" value="P-loop containing nucleoside triphosphate hydrolases"/>
    <property type="match status" value="1"/>
</dbReference>
<dbReference type="Gene3D" id="3.40.50.300">
    <property type="entry name" value="P-loop containing nucleotide triphosphate hydrolases"/>
    <property type="match status" value="1"/>
</dbReference>
<dbReference type="InterPro" id="IPR050173">
    <property type="entry name" value="ABC_transporter_C-like"/>
</dbReference>
<evidence type="ECO:0000256" key="8">
    <source>
        <dbReference type="SAM" id="Phobius"/>
    </source>
</evidence>
<keyword evidence="11" id="KW-1185">Reference proteome</keyword>
<protein>
    <submittedName>
        <fullName evidence="12">Uncharacterized protein</fullName>
    </submittedName>
</protein>
<evidence type="ECO:0000256" key="7">
    <source>
        <dbReference type="ARBA" id="ARBA00023136"/>
    </source>
</evidence>
<evidence type="ECO:0000256" key="2">
    <source>
        <dbReference type="ARBA" id="ARBA00022448"/>
    </source>
</evidence>
<evidence type="ECO:0000313" key="12">
    <source>
        <dbReference type="WBParaSite" id="ACRNAN_Path_182.g645.t1"/>
    </source>
</evidence>
<evidence type="ECO:0000259" key="10">
    <source>
        <dbReference type="PROSITE" id="PS50929"/>
    </source>
</evidence>
<feature type="transmembrane region" description="Helical" evidence="8">
    <location>
        <begin position="64"/>
        <end position="86"/>
    </location>
</feature>
<organism evidence="11 12">
    <name type="scientific">Acrobeloides nanus</name>
    <dbReference type="NCBI Taxonomy" id="290746"/>
    <lineage>
        <taxon>Eukaryota</taxon>
        <taxon>Metazoa</taxon>
        <taxon>Ecdysozoa</taxon>
        <taxon>Nematoda</taxon>
        <taxon>Chromadorea</taxon>
        <taxon>Rhabditida</taxon>
        <taxon>Tylenchina</taxon>
        <taxon>Cephalobomorpha</taxon>
        <taxon>Cephaloboidea</taxon>
        <taxon>Cephalobidae</taxon>
        <taxon>Acrobeloides</taxon>
    </lineage>
</organism>
<evidence type="ECO:0000256" key="1">
    <source>
        <dbReference type="ARBA" id="ARBA00004141"/>
    </source>
</evidence>
<keyword evidence="4" id="KW-0547">Nucleotide-binding</keyword>
<name>A0A914C371_9BILA</name>
<comment type="subcellular location">
    <subcellularLocation>
        <location evidence="1">Membrane</location>
        <topology evidence="1">Multi-pass membrane protein</topology>
    </subcellularLocation>
</comment>
<dbReference type="PROSITE" id="PS50893">
    <property type="entry name" value="ABC_TRANSPORTER_2"/>
    <property type="match status" value="1"/>
</dbReference>
<keyword evidence="5" id="KW-0067">ATP-binding</keyword>
<dbReference type="Gene3D" id="1.20.1560.10">
    <property type="entry name" value="ABC transporter type 1, transmembrane domain"/>
    <property type="match status" value="2"/>
</dbReference>
<dbReference type="Proteomes" id="UP000887540">
    <property type="component" value="Unplaced"/>
</dbReference>
<evidence type="ECO:0000256" key="3">
    <source>
        <dbReference type="ARBA" id="ARBA00022692"/>
    </source>
</evidence>
<dbReference type="GO" id="GO:0005524">
    <property type="term" value="F:ATP binding"/>
    <property type="evidence" value="ECO:0007669"/>
    <property type="project" value="UniProtKB-KW"/>
</dbReference>
<feature type="transmembrane region" description="Helical" evidence="8">
    <location>
        <begin position="118"/>
        <end position="140"/>
    </location>
</feature>
<evidence type="ECO:0000259" key="9">
    <source>
        <dbReference type="PROSITE" id="PS50893"/>
    </source>
</evidence>
<dbReference type="FunFam" id="3.40.50.300:FF:000997">
    <property type="entry name" value="Multidrug resistance-associated protein 1"/>
    <property type="match status" value="1"/>
</dbReference>
<keyword evidence="7 8" id="KW-0472">Membrane</keyword>
<dbReference type="PANTHER" id="PTHR24223:SF415">
    <property type="entry name" value="FI20190P1"/>
    <property type="match status" value="1"/>
</dbReference>
<proteinExistence type="predicted"/>
<dbReference type="PROSITE" id="PS50929">
    <property type="entry name" value="ABC_TM1F"/>
    <property type="match status" value="1"/>
</dbReference>
<dbReference type="SUPFAM" id="SSF90123">
    <property type="entry name" value="ABC transporter transmembrane region"/>
    <property type="match status" value="1"/>
</dbReference>
<dbReference type="CDD" id="cd03250">
    <property type="entry name" value="ABCC_MRP_domain1"/>
    <property type="match status" value="1"/>
</dbReference>
<keyword evidence="3 8" id="KW-0812">Transmembrane</keyword>
<dbReference type="WBParaSite" id="ACRNAN_Path_182.g645.t1">
    <property type="protein sequence ID" value="ACRNAN_Path_182.g645.t1"/>
    <property type="gene ID" value="ACRNAN_Path_182.g645"/>
</dbReference>
<feature type="domain" description="ABC transporter" evidence="9">
    <location>
        <begin position="211"/>
        <end position="368"/>
    </location>
</feature>
<feature type="domain" description="ABC transmembrane type-1" evidence="10">
    <location>
        <begin position="1"/>
        <end position="177"/>
    </location>
</feature>
<dbReference type="Pfam" id="PF00005">
    <property type="entry name" value="ABC_tran"/>
    <property type="match status" value="1"/>
</dbReference>